<keyword evidence="1" id="KW-1185">Reference proteome</keyword>
<dbReference type="AlphaFoldDB" id="A0A6J3L9Y7"/>
<name>A0A6J3L9Y7_9HYME</name>
<sequence length="255" mass="28257">MPPDSDMVCYADDTLVLAGGRWWYETLRHGEFGAACVIWGIRRLGLKVSPAKSEAIWFYDYRRRGTLSPDLCLDISGEEIEVGPQMKYLGLTIYSQWTFGPHFKLLVPKVTTIAKCSMWVAAEYRWGRVGVRRLLHRTTAIRTVRGYRTISYASATVLVASPPFELQALALQRMYRQLQGLGSGGDTPSAGQSVRYFRGRKGSRLGNGGVGAVLPNWEVWRDHGGLPLTYRMTQVLTGHGASVRGVLAKDSAAGD</sequence>
<protein>
    <submittedName>
        <fullName evidence="2">Uncharacterized protein LOC117239337</fullName>
    </submittedName>
</protein>
<evidence type="ECO:0000313" key="2">
    <source>
        <dbReference type="RefSeq" id="XP_033360724.1"/>
    </source>
</evidence>
<evidence type="ECO:0000313" key="1">
    <source>
        <dbReference type="Proteomes" id="UP000504631"/>
    </source>
</evidence>
<dbReference type="KEGG" id="bvk:117239337"/>
<reference evidence="2" key="1">
    <citation type="submission" date="2025-08" db="UniProtKB">
        <authorList>
            <consortium name="RefSeq"/>
        </authorList>
    </citation>
    <scope>IDENTIFICATION</scope>
    <source>
        <tissue evidence="2">Muscle</tissue>
    </source>
</reference>
<dbReference type="GeneID" id="117239337"/>
<proteinExistence type="predicted"/>
<organism evidence="1 2">
    <name type="scientific">Bombus vosnesenskii</name>
    <dbReference type="NCBI Taxonomy" id="207650"/>
    <lineage>
        <taxon>Eukaryota</taxon>
        <taxon>Metazoa</taxon>
        <taxon>Ecdysozoa</taxon>
        <taxon>Arthropoda</taxon>
        <taxon>Hexapoda</taxon>
        <taxon>Insecta</taxon>
        <taxon>Pterygota</taxon>
        <taxon>Neoptera</taxon>
        <taxon>Endopterygota</taxon>
        <taxon>Hymenoptera</taxon>
        <taxon>Apocrita</taxon>
        <taxon>Aculeata</taxon>
        <taxon>Apoidea</taxon>
        <taxon>Anthophila</taxon>
        <taxon>Apidae</taxon>
        <taxon>Bombus</taxon>
        <taxon>Pyrobombus</taxon>
    </lineage>
</organism>
<dbReference type="Proteomes" id="UP000504631">
    <property type="component" value="Unplaced"/>
</dbReference>
<dbReference type="RefSeq" id="XP_033360724.1">
    <property type="nucleotide sequence ID" value="XM_033504833.1"/>
</dbReference>
<accession>A0A6J3L9Y7</accession>
<gene>
    <name evidence="2" type="primary">LOC117239337</name>
</gene>